<organism evidence="1 2">
    <name type="scientific">Cirrhinus mrigala</name>
    <name type="common">Mrigala</name>
    <dbReference type="NCBI Taxonomy" id="683832"/>
    <lineage>
        <taxon>Eukaryota</taxon>
        <taxon>Metazoa</taxon>
        <taxon>Chordata</taxon>
        <taxon>Craniata</taxon>
        <taxon>Vertebrata</taxon>
        <taxon>Euteleostomi</taxon>
        <taxon>Actinopterygii</taxon>
        <taxon>Neopterygii</taxon>
        <taxon>Teleostei</taxon>
        <taxon>Ostariophysi</taxon>
        <taxon>Cypriniformes</taxon>
        <taxon>Cyprinidae</taxon>
        <taxon>Labeoninae</taxon>
        <taxon>Labeonini</taxon>
        <taxon>Cirrhinus</taxon>
    </lineage>
</organism>
<dbReference type="AlphaFoldDB" id="A0ABD0MJY7"/>
<dbReference type="EMBL" id="JAMKFB020000601">
    <property type="protein sequence ID" value="KAL0148831.1"/>
    <property type="molecule type" value="Genomic_DNA"/>
</dbReference>
<dbReference type="Proteomes" id="UP001529510">
    <property type="component" value="Unassembled WGS sequence"/>
</dbReference>
<accession>A0ABD0MJY7</accession>
<reference evidence="1 2" key="1">
    <citation type="submission" date="2024-05" db="EMBL/GenBank/DDBJ databases">
        <title>Genome sequencing and assembly of Indian major carp, Cirrhinus mrigala (Hamilton, 1822).</title>
        <authorList>
            <person name="Mohindra V."/>
            <person name="Chowdhury L.M."/>
            <person name="Lal K."/>
            <person name="Jena J.K."/>
        </authorList>
    </citation>
    <scope>NUCLEOTIDE SEQUENCE [LARGE SCALE GENOMIC DNA]</scope>
    <source>
        <strain evidence="1">CM1030</strain>
        <tissue evidence="1">Blood</tissue>
    </source>
</reference>
<comment type="caution">
    <text evidence="1">The sequence shown here is derived from an EMBL/GenBank/DDBJ whole genome shotgun (WGS) entry which is preliminary data.</text>
</comment>
<feature type="non-terminal residue" evidence="1">
    <location>
        <position position="73"/>
    </location>
</feature>
<evidence type="ECO:0000313" key="1">
    <source>
        <dbReference type="EMBL" id="KAL0148831.1"/>
    </source>
</evidence>
<keyword evidence="2" id="KW-1185">Reference proteome</keyword>
<proteinExistence type="predicted"/>
<sequence length="73" mass="8233">MTGIWAPDVTISHVPPQCLSSRRFMKSSPKHLSSSFLTTLVDVELVVMVHLCHQKRRYLEELSATPIQSLLAN</sequence>
<name>A0ABD0MJY7_CIRMR</name>
<protein>
    <submittedName>
        <fullName evidence="1">Uncharacterized protein</fullName>
    </submittedName>
</protein>
<gene>
    <name evidence="1" type="ORF">M9458_055840</name>
</gene>
<evidence type="ECO:0000313" key="2">
    <source>
        <dbReference type="Proteomes" id="UP001529510"/>
    </source>
</evidence>